<protein>
    <submittedName>
        <fullName evidence="1">Uncharacterized protein</fullName>
    </submittedName>
</protein>
<dbReference type="EMBL" id="CM042036">
    <property type="protein sequence ID" value="KAI3744930.1"/>
    <property type="molecule type" value="Genomic_DNA"/>
</dbReference>
<gene>
    <name evidence="1" type="ORF">L1987_58028</name>
</gene>
<organism evidence="1 2">
    <name type="scientific">Smallanthus sonchifolius</name>
    <dbReference type="NCBI Taxonomy" id="185202"/>
    <lineage>
        <taxon>Eukaryota</taxon>
        <taxon>Viridiplantae</taxon>
        <taxon>Streptophyta</taxon>
        <taxon>Embryophyta</taxon>
        <taxon>Tracheophyta</taxon>
        <taxon>Spermatophyta</taxon>
        <taxon>Magnoliopsida</taxon>
        <taxon>eudicotyledons</taxon>
        <taxon>Gunneridae</taxon>
        <taxon>Pentapetalae</taxon>
        <taxon>asterids</taxon>
        <taxon>campanulids</taxon>
        <taxon>Asterales</taxon>
        <taxon>Asteraceae</taxon>
        <taxon>Asteroideae</taxon>
        <taxon>Heliantheae alliance</taxon>
        <taxon>Millerieae</taxon>
        <taxon>Smallanthus</taxon>
    </lineage>
</organism>
<accession>A0ACB9DEH9</accession>
<reference evidence="2" key="1">
    <citation type="journal article" date="2022" name="Mol. Ecol. Resour.">
        <title>The genomes of chicory, endive, great burdock and yacon provide insights into Asteraceae palaeo-polyploidization history and plant inulin production.</title>
        <authorList>
            <person name="Fan W."/>
            <person name="Wang S."/>
            <person name="Wang H."/>
            <person name="Wang A."/>
            <person name="Jiang F."/>
            <person name="Liu H."/>
            <person name="Zhao H."/>
            <person name="Xu D."/>
            <person name="Zhang Y."/>
        </authorList>
    </citation>
    <scope>NUCLEOTIDE SEQUENCE [LARGE SCALE GENOMIC DNA]</scope>
    <source>
        <strain evidence="2">cv. Yunnan</strain>
    </source>
</reference>
<dbReference type="Proteomes" id="UP001056120">
    <property type="component" value="Linkage Group LG19"/>
</dbReference>
<evidence type="ECO:0000313" key="1">
    <source>
        <dbReference type="EMBL" id="KAI3744930.1"/>
    </source>
</evidence>
<sequence length="74" mass="8599">MKLSKSHGLKINPVFDHNSIHLPISSSYSQYERTNISSIFVSSLVVRSRFSLISSWKRINYRRMVVGYLKVLLI</sequence>
<proteinExistence type="predicted"/>
<name>A0ACB9DEH9_9ASTR</name>
<reference evidence="1 2" key="2">
    <citation type="journal article" date="2022" name="Mol. Ecol. Resour.">
        <title>The genomes of chicory, endive, great burdock and yacon provide insights into Asteraceae paleo-polyploidization history and plant inulin production.</title>
        <authorList>
            <person name="Fan W."/>
            <person name="Wang S."/>
            <person name="Wang H."/>
            <person name="Wang A."/>
            <person name="Jiang F."/>
            <person name="Liu H."/>
            <person name="Zhao H."/>
            <person name="Xu D."/>
            <person name="Zhang Y."/>
        </authorList>
    </citation>
    <scope>NUCLEOTIDE SEQUENCE [LARGE SCALE GENOMIC DNA]</scope>
    <source>
        <strain evidence="2">cv. Yunnan</strain>
        <tissue evidence="1">Leaves</tissue>
    </source>
</reference>
<keyword evidence="2" id="KW-1185">Reference proteome</keyword>
<evidence type="ECO:0000313" key="2">
    <source>
        <dbReference type="Proteomes" id="UP001056120"/>
    </source>
</evidence>
<comment type="caution">
    <text evidence="1">The sequence shown here is derived from an EMBL/GenBank/DDBJ whole genome shotgun (WGS) entry which is preliminary data.</text>
</comment>